<dbReference type="GO" id="GO:0003727">
    <property type="term" value="F:single-stranded RNA binding"/>
    <property type="evidence" value="ECO:0007669"/>
    <property type="project" value="TreeGrafter"/>
</dbReference>
<keyword evidence="5 6" id="KW-0539">Nucleus</keyword>
<evidence type="ECO:0000313" key="10">
    <source>
        <dbReference type="Proteomes" id="UP000019373"/>
    </source>
</evidence>
<dbReference type="PANTHER" id="PTHR12709">
    <property type="entry name" value="DNA-DIRECTED RNA POLYMERASE II, III"/>
    <property type="match status" value="1"/>
</dbReference>
<dbReference type="Gene3D" id="3.30.1490.120">
    <property type="entry name" value="RNA polymerase Rpb7-like, N-terminal domain"/>
    <property type="match status" value="1"/>
</dbReference>
<keyword evidence="4 6" id="KW-0804">Transcription</keyword>
<gene>
    <name evidence="9" type="ORF">EPUS_00959</name>
</gene>
<comment type="subcellular location">
    <subcellularLocation>
        <location evidence="1 6">Nucleus</location>
    </subcellularLocation>
</comment>
<proteinExistence type="inferred from homology"/>
<dbReference type="GO" id="GO:0005665">
    <property type="term" value="C:RNA polymerase II, core complex"/>
    <property type="evidence" value="ECO:0007669"/>
    <property type="project" value="TreeGrafter"/>
</dbReference>
<dbReference type="GO" id="GO:0060213">
    <property type="term" value="P:positive regulation of nuclear-transcribed mRNA poly(A) tail shortening"/>
    <property type="evidence" value="ECO:0007669"/>
    <property type="project" value="TreeGrafter"/>
</dbReference>
<dbReference type="OMA" id="GKTGRNW"/>
<feature type="domain" description="RNA polymerase Rpb7-like N-terminal" evidence="8">
    <location>
        <begin position="13"/>
        <end position="62"/>
    </location>
</feature>
<evidence type="ECO:0000256" key="6">
    <source>
        <dbReference type="RuleBase" id="RU369086"/>
    </source>
</evidence>
<evidence type="ECO:0000256" key="5">
    <source>
        <dbReference type="ARBA" id="ARBA00023242"/>
    </source>
</evidence>
<evidence type="ECO:0000256" key="7">
    <source>
        <dbReference type="SAM" id="MobiDB-lite"/>
    </source>
</evidence>
<dbReference type="Proteomes" id="UP000019373">
    <property type="component" value="Unassembled WGS sequence"/>
</dbReference>
<feature type="region of interest" description="Disordered" evidence="7">
    <location>
        <begin position="548"/>
        <end position="609"/>
    </location>
</feature>
<dbReference type="AlphaFoldDB" id="U1HT26"/>
<dbReference type="HOGENOM" id="CLU_017360_0_0_1"/>
<evidence type="ECO:0000259" key="8">
    <source>
        <dbReference type="Pfam" id="PF03876"/>
    </source>
</evidence>
<dbReference type="SUPFAM" id="SSF88798">
    <property type="entry name" value="N-terminal, heterodimerisation domain of RBP7 (RpoE)"/>
    <property type="match status" value="1"/>
</dbReference>
<dbReference type="OrthoDB" id="1162399at2759"/>
<dbReference type="CDD" id="cd04329">
    <property type="entry name" value="RNAP_II_Rpb7_N"/>
    <property type="match status" value="1"/>
</dbReference>
<evidence type="ECO:0000256" key="2">
    <source>
        <dbReference type="ARBA" id="ARBA00009307"/>
    </source>
</evidence>
<feature type="region of interest" description="Disordered" evidence="7">
    <location>
        <begin position="651"/>
        <end position="716"/>
    </location>
</feature>
<evidence type="ECO:0000313" key="9">
    <source>
        <dbReference type="EMBL" id="ERF73705.1"/>
    </source>
</evidence>
<comment type="function">
    <text evidence="6">DNA-dependent RNA polymerase which catalyzes the transcription of DNA into RNA using the four ribonucleoside triphosphates as substrates.</text>
</comment>
<dbReference type="GO" id="GO:0031369">
    <property type="term" value="F:translation initiation factor binding"/>
    <property type="evidence" value="ECO:0007669"/>
    <property type="project" value="TreeGrafter"/>
</dbReference>
<keyword evidence="3 6" id="KW-0240">DNA-directed RNA polymerase</keyword>
<protein>
    <recommendedName>
        <fullName evidence="6">DNA-directed RNA polymerase subunit</fullName>
    </recommendedName>
</protein>
<keyword evidence="10" id="KW-1185">Reference proteome</keyword>
<dbReference type="SUPFAM" id="SSF50249">
    <property type="entry name" value="Nucleic acid-binding proteins"/>
    <property type="match status" value="1"/>
</dbReference>
<dbReference type="InterPro" id="IPR012340">
    <property type="entry name" value="NA-bd_OB-fold"/>
</dbReference>
<feature type="compositionally biased region" description="Basic and acidic residues" evidence="7">
    <location>
        <begin position="571"/>
        <end position="581"/>
    </location>
</feature>
<dbReference type="eggNOG" id="KOG3298">
    <property type="taxonomic scope" value="Eukaryota"/>
</dbReference>
<dbReference type="FunFam" id="2.40.50.140:FF:000043">
    <property type="entry name" value="DNA-directed RNA polymerase II subunit RPB7"/>
    <property type="match status" value="1"/>
</dbReference>
<sequence>MFFLRYLTREMTMNPALFAKDMTQILKEQLYQQMEGDCNGEFYTICILDVTDISKGRVLPGTAEAMFTLSYRAIVWKPFRGETLDCMVTKVNRAGLFCEAGPLTIFVAQTNMKAGMTYNPDTTPPQFSNARGDEIIDNGTAVRIQIMGLRSDVNAIMAIGRMSDSWFGKTFNLQPSSNPLDIVYTLFYIRLPSAMSIRAVYEGFLASPNPLSLSENASLNYIPTLRTFTQQGAIIRHLENQNRNEVRKKSEKVIEAVEGQNSLCLDVETTLEFISSGGAYLPGLENFVTDRIVTFPTIHIVNFDSESKIQRIRVYWDQASLLMQADIIGARGRNWPITDGKEQARLISLAQVGTKSETPMTRGRDMDDGAVAPRSMSPSKKYIRDPHTSLALFTEQTGEDNDRIPQPAMIAPRASARPADHDYSELFAAGNEENEPGKGDPSSPKKLHTQPIIAPKGANGSKYQPSRLFDPDAKEDLPAKYKSNPAKYNHFDLGEVEDNDPFQHAKPPTTKTVPMRAKSNKNMPQWDFEDFVTPEKIRHRVRGQDVRHFGWSDDEGEKVETPGKQPKVVQPRRDTEPHFDFTDSGPPKAAQHRGAGGQKGTAHNTGMGMYQNNLYEDGIGDTKSKHEKVPLSAVTTNVGRTKDFDKHWAMSDTSPATGDKINNENQPLAGDRKKAVQTVGASWQSYDESPEQNKKVVGSKPLRKGMESHWGFGDEE</sequence>
<organism evidence="9 10">
    <name type="scientific">Endocarpon pusillum (strain Z07020 / HMAS-L-300199)</name>
    <name type="common">Lichen-forming fungus</name>
    <dbReference type="NCBI Taxonomy" id="1263415"/>
    <lineage>
        <taxon>Eukaryota</taxon>
        <taxon>Fungi</taxon>
        <taxon>Dikarya</taxon>
        <taxon>Ascomycota</taxon>
        <taxon>Pezizomycotina</taxon>
        <taxon>Eurotiomycetes</taxon>
        <taxon>Chaetothyriomycetidae</taxon>
        <taxon>Verrucariales</taxon>
        <taxon>Verrucariaceae</taxon>
        <taxon>Endocarpon</taxon>
    </lineage>
</organism>
<evidence type="ECO:0000256" key="1">
    <source>
        <dbReference type="ARBA" id="ARBA00004123"/>
    </source>
</evidence>
<dbReference type="RefSeq" id="XP_007800708.1">
    <property type="nucleotide sequence ID" value="XM_007802517.1"/>
</dbReference>
<accession>U1HT26</accession>
<dbReference type="EMBL" id="KE720941">
    <property type="protein sequence ID" value="ERF73705.1"/>
    <property type="molecule type" value="Genomic_DNA"/>
</dbReference>
<dbReference type="PANTHER" id="PTHR12709:SF4">
    <property type="entry name" value="DNA-DIRECTED RNA POLYMERASE II SUBUNIT RPB7"/>
    <property type="match status" value="1"/>
</dbReference>
<feature type="region of interest" description="Disordered" evidence="7">
    <location>
        <begin position="430"/>
        <end position="466"/>
    </location>
</feature>
<evidence type="ECO:0000256" key="4">
    <source>
        <dbReference type="ARBA" id="ARBA00023163"/>
    </source>
</evidence>
<feature type="region of interest" description="Disordered" evidence="7">
    <location>
        <begin position="498"/>
        <end position="517"/>
    </location>
</feature>
<dbReference type="GeneID" id="19236018"/>
<comment type="similarity">
    <text evidence="2">Belongs to the eukaryotic RPB7/RPC8 RNA polymerase subunit family.</text>
</comment>
<dbReference type="GO" id="GO:0006367">
    <property type="term" value="P:transcription initiation at RNA polymerase II promoter"/>
    <property type="evidence" value="ECO:0007669"/>
    <property type="project" value="TreeGrafter"/>
</dbReference>
<evidence type="ECO:0000256" key="3">
    <source>
        <dbReference type="ARBA" id="ARBA00022478"/>
    </source>
</evidence>
<dbReference type="InterPro" id="IPR036898">
    <property type="entry name" value="RNA_pol_Rpb7-like_N_sf"/>
</dbReference>
<reference evidence="10" key="1">
    <citation type="journal article" date="2014" name="BMC Genomics">
        <title>Genome characteristics reveal the impact of lichenization on lichen-forming fungus Endocarpon pusillum Hedwig (Verrucariales, Ascomycota).</title>
        <authorList>
            <person name="Wang Y.-Y."/>
            <person name="Liu B."/>
            <person name="Zhang X.-Y."/>
            <person name="Zhou Q.-M."/>
            <person name="Zhang T."/>
            <person name="Li H."/>
            <person name="Yu Y.-F."/>
            <person name="Zhang X.-L."/>
            <person name="Hao X.-Y."/>
            <person name="Wang M."/>
            <person name="Wang L."/>
            <person name="Wei J.-C."/>
        </authorList>
    </citation>
    <scope>NUCLEOTIDE SEQUENCE [LARGE SCALE GENOMIC DNA]</scope>
    <source>
        <strain evidence="10">Z07020 / HMAS-L-300199</strain>
    </source>
</reference>
<dbReference type="Pfam" id="PF03876">
    <property type="entry name" value="SHS2_Rpb7-N"/>
    <property type="match status" value="1"/>
</dbReference>
<dbReference type="GO" id="GO:0000932">
    <property type="term" value="C:P-body"/>
    <property type="evidence" value="ECO:0007669"/>
    <property type="project" value="TreeGrafter"/>
</dbReference>
<dbReference type="GO" id="GO:0003697">
    <property type="term" value="F:single-stranded DNA binding"/>
    <property type="evidence" value="ECO:0007669"/>
    <property type="project" value="TreeGrafter"/>
</dbReference>
<dbReference type="InterPro" id="IPR005576">
    <property type="entry name" value="Rpb7-like_N"/>
</dbReference>
<dbReference type="InterPro" id="IPR045113">
    <property type="entry name" value="Rpb7-like"/>
</dbReference>
<feature type="region of interest" description="Disordered" evidence="7">
    <location>
        <begin position="354"/>
        <end position="386"/>
    </location>
</feature>
<dbReference type="FunFam" id="3.30.1490.120:FF:000001">
    <property type="entry name" value="DNA-directed RNA polymerase II subunit RPB7"/>
    <property type="match status" value="1"/>
</dbReference>
<dbReference type="Gene3D" id="2.40.50.140">
    <property type="entry name" value="Nucleic acid-binding proteins"/>
    <property type="match status" value="1"/>
</dbReference>
<dbReference type="GO" id="GO:0045948">
    <property type="term" value="P:positive regulation of translational initiation"/>
    <property type="evidence" value="ECO:0007669"/>
    <property type="project" value="TreeGrafter"/>
</dbReference>
<name>U1HT26_ENDPU</name>